<dbReference type="AlphaFoldDB" id="A0A2U2DRC0"/>
<keyword evidence="2" id="KW-1185">Reference proteome</keyword>
<comment type="caution">
    <text evidence="1">The sequence shown here is derived from an EMBL/GenBank/DDBJ whole genome shotgun (WGS) entry which is preliminary data.</text>
</comment>
<gene>
    <name evidence="1" type="ORF">DEM27_14445</name>
</gene>
<proteinExistence type="predicted"/>
<evidence type="ECO:0000313" key="2">
    <source>
        <dbReference type="Proteomes" id="UP000245252"/>
    </source>
</evidence>
<reference evidence="1 2" key="1">
    <citation type="submission" date="2018-05" db="EMBL/GenBank/DDBJ databases">
        <title>The draft genome of strain NS-104.</title>
        <authorList>
            <person name="Hang P."/>
            <person name="Jiang J."/>
        </authorList>
    </citation>
    <scope>NUCLEOTIDE SEQUENCE [LARGE SCALE GENOMIC DNA]</scope>
    <source>
        <strain evidence="1 2">NS-104</strain>
    </source>
</reference>
<dbReference type="EMBL" id="QFBC01000005">
    <property type="protein sequence ID" value="PWE55863.1"/>
    <property type="molecule type" value="Genomic_DNA"/>
</dbReference>
<dbReference type="OrthoDB" id="7724949at2"/>
<dbReference type="RefSeq" id="WP_109458940.1">
    <property type="nucleotide sequence ID" value="NZ_QFBC01000005.1"/>
</dbReference>
<dbReference type="Gene3D" id="3.30.2310.20">
    <property type="entry name" value="RelE-like"/>
    <property type="match status" value="1"/>
</dbReference>
<name>A0A2U2DRC0_9HYPH</name>
<evidence type="ECO:0000313" key="1">
    <source>
        <dbReference type="EMBL" id="PWE55863.1"/>
    </source>
</evidence>
<accession>A0A2U2DRC0</accession>
<dbReference type="InterPro" id="IPR035093">
    <property type="entry name" value="RelE/ParE_toxin_dom_sf"/>
</dbReference>
<dbReference type="Proteomes" id="UP000245252">
    <property type="component" value="Unassembled WGS sequence"/>
</dbReference>
<protein>
    <submittedName>
        <fullName evidence="1">KluB</fullName>
    </submittedName>
</protein>
<sequence length="115" mass="13148">MAYRIVRSPAIERDIDIVFDHVFESYLTIGDSVPEAFERATQRIAALWSDMNSLALAPHQGTLHADLSSRLRHVTKNRAIFYFDVDDTAKTVRILAVFFGGQDHQRRMLQRLGSD</sequence>
<organism evidence="1 2">
    <name type="scientific">Metarhizobium album</name>
    <dbReference type="NCBI Taxonomy" id="2182425"/>
    <lineage>
        <taxon>Bacteria</taxon>
        <taxon>Pseudomonadati</taxon>
        <taxon>Pseudomonadota</taxon>
        <taxon>Alphaproteobacteria</taxon>
        <taxon>Hyphomicrobiales</taxon>
        <taxon>Rhizobiaceae</taxon>
        <taxon>Metarhizobium</taxon>
    </lineage>
</organism>